<dbReference type="AlphaFoldDB" id="A0A1Y1VRK3"/>
<name>A0A1Y1VRK3_9FUNG</name>
<reference evidence="1 2" key="1">
    <citation type="submission" date="2016-07" db="EMBL/GenBank/DDBJ databases">
        <title>Pervasive Adenine N6-methylation of Active Genes in Fungi.</title>
        <authorList>
            <consortium name="DOE Joint Genome Institute"/>
            <person name="Mondo S.J."/>
            <person name="Dannebaum R.O."/>
            <person name="Kuo R.C."/>
            <person name="Labutti K."/>
            <person name="Haridas S."/>
            <person name="Kuo A."/>
            <person name="Salamov A."/>
            <person name="Ahrendt S.R."/>
            <person name="Lipzen A."/>
            <person name="Sullivan W."/>
            <person name="Andreopoulos W.B."/>
            <person name="Clum A."/>
            <person name="Lindquist E."/>
            <person name="Daum C."/>
            <person name="Ramamoorthy G.K."/>
            <person name="Gryganskyi A."/>
            <person name="Culley D."/>
            <person name="Magnuson J.K."/>
            <person name="James T.Y."/>
            <person name="O'Malley M.A."/>
            <person name="Stajich J.E."/>
            <person name="Spatafora J.W."/>
            <person name="Visel A."/>
            <person name="Grigoriev I.V."/>
        </authorList>
    </citation>
    <scope>NUCLEOTIDE SEQUENCE [LARGE SCALE GENOMIC DNA]</scope>
    <source>
        <strain evidence="1 2">ATCC 12442</strain>
    </source>
</reference>
<accession>A0A1Y1VRK3</accession>
<dbReference type="Proteomes" id="UP000193922">
    <property type="component" value="Unassembled WGS sequence"/>
</dbReference>
<dbReference type="RefSeq" id="XP_040739025.1">
    <property type="nucleotide sequence ID" value="XM_040892031.1"/>
</dbReference>
<dbReference type="GeneID" id="63808679"/>
<dbReference type="EMBL" id="MCFD01000171">
    <property type="protein sequence ID" value="ORX63656.1"/>
    <property type="molecule type" value="Genomic_DNA"/>
</dbReference>
<organism evidence="1 2">
    <name type="scientific">Linderina pennispora</name>
    <dbReference type="NCBI Taxonomy" id="61395"/>
    <lineage>
        <taxon>Eukaryota</taxon>
        <taxon>Fungi</taxon>
        <taxon>Fungi incertae sedis</taxon>
        <taxon>Zoopagomycota</taxon>
        <taxon>Kickxellomycotina</taxon>
        <taxon>Kickxellomycetes</taxon>
        <taxon>Kickxellales</taxon>
        <taxon>Kickxellaceae</taxon>
        <taxon>Linderina</taxon>
    </lineage>
</organism>
<protein>
    <submittedName>
        <fullName evidence="1">Uncharacterized protein</fullName>
    </submittedName>
</protein>
<proteinExistence type="predicted"/>
<evidence type="ECO:0000313" key="1">
    <source>
        <dbReference type="EMBL" id="ORX63656.1"/>
    </source>
</evidence>
<sequence length="84" mass="9453">MWLSAACKSCAAVLYSLRKPRMALNRLDLRIQHQIQHLQHELPHCLASLLYHIALLISHSITANTYGDLDQRISAECDSGLSRA</sequence>
<evidence type="ECO:0000313" key="2">
    <source>
        <dbReference type="Proteomes" id="UP000193922"/>
    </source>
</evidence>
<gene>
    <name evidence="1" type="ORF">DL89DRAFT_73782</name>
</gene>
<comment type="caution">
    <text evidence="1">The sequence shown here is derived from an EMBL/GenBank/DDBJ whole genome shotgun (WGS) entry which is preliminary data.</text>
</comment>
<keyword evidence="2" id="KW-1185">Reference proteome</keyword>